<reference evidence="2" key="1">
    <citation type="submission" date="2011-03" db="EMBL/GenBank/DDBJ databases">
        <title>The genome sequence of Vavraia culicis strain floridensis.</title>
        <authorList>
            <consortium name="The Broad Institute Genome Sequencing Platform"/>
            <person name="Cuomo C."/>
            <person name="Becnel J."/>
            <person name="Sanscrainte N."/>
            <person name="Young S.K."/>
            <person name="Zeng Q."/>
            <person name="Gargeya S."/>
            <person name="Fitzgerald M."/>
            <person name="Haas B."/>
            <person name="Abouelleil A."/>
            <person name="Alvarado L."/>
            <person name="Arachchi H.M."/>
            <person name="Berlin A."/>
            <person name="Chapman S.B."/>
            <person name="Gearin G."/>
            <person name="Goldberg J."/>
            <person name="Griggs A."/>
            <person name="Gujja S."/>
            <person name="Hansen M."/>
            <person name="Heiman D."/>
            <person name="Howarth C."/>
            <person name="Larimer J."/>
            <person name="Lui A."/>
            <person name="MacDonald P.J.P."/>
            <person name="McCowen C."/>
            <person name="Montmayeur A."/>
            <person name="Murphy C."/>
            <person name="Neiman D."/>
            <person name="Pearson M."/>
            <person name="Priest M."/>
            <person name="Roberts A."/>
            <person name="Saif S."/>
            <person name="Shea T."/>
            <person name="Sisk P."/>
            <person name="Stolte C."/>
            <person name="Sykes S."/>
            <person name="Wortman J."/>
            <person name="Nusbaum C."/>
            <person name="Birren B."/>
        </authorList>
    </citation>
    <scope>NUCLEOTIDE SEQUENCE [LARGE SCALE GENOMIC DNA]</scope>
    <source>
        <strain evidence="2">floridensis</strain>
    </source>
</reference>
<sequence length="316" mass="37059">MLNKIALRKMDLRTIIANAQIKRLSIPEFKPTYTSTTPPEIPLDTIDDLTKICSYFDLPQPTKQMFEDETQLDQLVLFLKNLRLGLLGFGVQIEEIKIDETTIRKAKGVENDIDRMEIAIANMEDQYNLLREFRREVFKYNAKSATLNLDEANSTSDVKKKDYTNIFVDRNAQIDGNIGDNDKEAVNVDVNMINEYVDMLNNVRKDLSDSPFIKYKDIVKNFNKDYLFKHRSYLLYKNMKKRQILLDRLYSSDNTVLKHLFIELIRNEVVYLAEMEAKYGLERVSMFKIVYNLISRGMIDFDKNNECIRLGLNRNK</sequence>
<dbReference type="OrthoDB" id="2189578at2759"/>
<evidence type="ECO:0000313" key="2">
    <source>
        <dbReference type="Proteomes" id="UP000011081"/>
    </source>
</evidence>
<dbReference type="AlphaFoldDB" id="L2GVE2"/>
<keyword evidence="2" id="KW-1185">Reference proteome</keyword>
<gene>
    <name evidence="1" type="ORF">VCUG_01426</name>
</gene>
<evidence type="ECO:0000313" key="1">
    <source>
        <dbReference type="EMBL" id="ELA47065.2"/>
    </source>
</evidence>
<dbReference type="InParanoid" id="L2GVE2"/>
<dbReference type="RefSeq" id="XP_008074433.1">
    <property type="nucleotide sequence ID" value="XM_008076242.1"/>
</dbReference>
<dbReference type="Proteomes" id="UP000011081">
    <property type="component" value="Unassembled WGS sequence"/>
</dbReference>
<organism evidence="1 2">
    <name type="scientific">Vavraia culicis (isolate floridensis)</name>
    <name type="common">Microsporidian parasite</name>
    <dbReference type="NCBI Taxonomy" id="948595"/>
    <lineage>
        <taxon>Eukaryota</taxon>
        <taxon>Fungi</taxon>
        <taxon>Fungi incertae sedis</taxon>
        <taxon>Microsporidia</taxon>
        <taxon>Pleistophoridae</taxon>
        <taxon>Vavraia</taxon>
    </lineage>
</organism>
<name>L2GVE2_VAVCU</name>
<proteinExistence type="predicted"/>
<dbReference type="EMBL" id="GL877425">
    <property type="protein sequence ID" value="ELA47065.2"/>
    <property type="molecule type" value="Genomic_DNA"/>
</dbReference>
<dbReference type="HOGENOM" id="CLU_880548_0_0_1"/>
<dbReference type="GeneID" id="19879304"/>
<protein>
    <submittedName>
        <fullName evidence="1">Uncharacterized protein</fullName>
    </submittedName>
</protein>
<accession>L2GVE2</accession>
<dbReference type="VEuPathDB" id="MicrosporidiaDB:VCUG_01426"/>